<evidence type="ECO:0000256" key="4">
    <source>
        <dbReference type="ARBA" id="ARBA00022692"/>
    </source>
</evidence>
<evidence type="ECO:0000313" key="9">
    <source>
        <dbReference type="EMBL" id="MEC0228709.1"/>
    </source>
</evidence>
<feature type="transmembrane region" description="Helical" evidence="7">
    <location>
        <begin position="12"/>
        <end position="34"/>
    </location>
</feature>
<evidence type="ECO:0000256" key="3">
    <source>
        <dbReference type="ARBA" id="ARBA00022475"/>
    </source>
</evidence>
<sequence>MNKRSFGATCAVALNYTLLIIAAVVTLFPFIYVVSVSLTTEAEVLRRGVVIIPEKFTLEAYRIVFSGLGIKQAYIITLFRTIVGTTLNLVFTAIAAYVLSKKALPGRSGFLMIIVFTMLFSGGLIPTYILIKSLGLINSVWSLILPGLISVFNLIVMKTFFEQLPPELEESARVDGAGELTALWKIVIPLSIPSFATIGLFYAVQHWNSYFDAIMYINKPELMPIQVVLRNILLRSQYSSSEVMSDEPVSIIAIQMAAVIVSTVPILCVYPLIQKHFTKGVMVGSVKG</sequence>
<reference evidence="9 10" key="1">
    <citation type="submission" date="2023-03" db="EMBL/GenBank/DDBJ databases">
        <title>Bacillus Genome Sequencing.</title>
        <authorList>
            <person name="Dunlap C."/>
        </authorList>
    </citation>
    <scope>NUCLEOTIDE SEQUENCE [LARGE SCALE GENOMIC DNA]</scope>
    <source>
        <strain evidence="9 10">BD-533</strain>
    </source>
</reference>
<dbReference type="InterPro" id="IPR000515">
    <property type="entry name" value="MetI-like"/>
</dbReference>
<feature type="transmembrane region" description="Helical" evidence="7">
    <location>
        <begin position="182"/>
        <end position="204"/>
    </location>
</feature>
<name>A0ABU6G3H1_9BACL</name>
<dbReference type="PANTHER" id="PTHR43744:SF9">
    <property type="entry name" value="POLYGALACTURONAN_RHAMNOGALACTURONAN TRANSPORT SYSTEM PERMEASE PROTEIN YTCP"/>
    <property type="match status" value="1"/>
</dbReference>
<evidence type="ECO:0000256" key="5">
    <source>
        <dbReference type="ARBA" id="ARBA00022989"/>
    </source>
</evidence>
<comment type="caution">
    <text evidence="9">The sequence shown here is derived from an EMBL/GenBank/DDBJ whole genome shotgun (WGS) entry which is preliminary data.</text>
</comment>
<dbReference type="PANTHER" id="PTHR43744">
    <property type="entry name" value="ABC TRANSPORTER PERMEASE PROTEIN MG189-RELATED-RELATED"/>
    <property type="match status" value="1"/>
</dbReference>
<gene>
    <name evidence="9" type="ORF">P4I72_16395</name>
</gene>
<evidence type="ECO:0000256" key="7">
    <source>
        <dbReference type="RuleBase" id="RU363032"/>
    </source>
</evidence>
<evidence type="ECO:0000256" key="6">
    <source>
        <dbReference type="ARBA" id="ARBA00023136"/>
    </source>
</evidence>
<feature type="domain" description="ABC transmembrane type-1" evidence="8">
    <location>
        <begin position="74"/>
        <end position="273"/>
    </location>
</feature>
<proteinExistence type="inferred from homology"/>
<keyword evidence="3" id="KW-1003">Cell membrane</keyword>
<dbReference type="Proteomes" id="UP001338137">
    <property type="component" value="Unassembled WGS sequence"/>
</dbReference>
<dbReference type="PROSITE" id="PS50928">
    <property type="entry name" value="ABC_TM1"/>
    <property type="match status" value="1"/>
</dbReference>
<evidence type="ECO:0000259" key="8">
    <source>
        <dbReference type="PROSITE" id="PS50928"/>
    </source>
</evidence>
<dbReference type="Pfam" id="PF00528">
    <property type="entry name" value="BPD_transp_1"/>
    <property type="match status" value="1"/>
</dbReference>
<keyword evidence="5 7" id="KW-1133">Transmembrane helix</keyword>
<keyword evidence="4 7" id="KW-0812">Transmembrane</keyword>
<comment type="subcellular location">
    <subcellularLocation>
        <location evidence="1 7">Cell membrane</location>
        <topology evidence="1 7">Multi-pass membrane protein</topology>
    </subcellularLocation>
</comment>
<keyword evidence="6 7" id="KW-0472">Membrane</keyword>
<evidence type="ECO:0000256" key="2">
    <source>
        <dbReference type="ARBA" id="ARBA00022448"/>
    </source>
</evidence>
<organism evidence="9 10">
    <name type="scientific">Paenibacillus alba</name>
    <dbReference type="NCBI Taxonomy" id="1197127"/>
    <lineage>
        <taxon>Bacteria</taxon>
        <taxon>Bacillati</taxon>
        <taxon>Bacillota</taxon>
        <taxon>Bacilli</taxon>
        <taxon>Bacillales</taxon>
        <taxon>Paenibacillaceae</taxon>
        <taxon>Paenibacillus</taxon>
    </lineage>
</organism>
<feature type="transmembrane region" description="Helical" evidence="7">
    <location>
        <begin position="143"/>
        <end position="161"/>
    </location>
</feature>
<dbReference type="SUPFAM" id="SSF161098">
    <property type="entry name" value="MetI-like"/>
    <property type="match status" value="1"/>
</dbReference>
<evidence type="ECO:0000256" key="1">
    <source>
        <dbReference type="ARBA" id="ARBA00004651"/>
    </source>
</evidence>
<dbReference type="CDD" id="cd06261">
    <property type="entry name" value="TM_PBP2"/>
    <property type="match status" value="1"/>
</dbReference>
<feature type="transmembrane region" description="Helical" evidence="7">
    <location>
        <begin position="110"/>
        <end position="131"/>
    </location>
</feature>
<keyword evidence="10" id="KW-1185">Reference proteome</keyword>
<dbReference type="RefSeq" id="WP_326072905.1">
    <property type="nucleotide sequence ID" value="NZ_JARLKY010000037.1"/>
</dbReference>
<comment type="similarity">
    <text evidence="7">Belongs to the binding-protein-dependent transport system permease family.</text>
</comment>
<dbReference type="Gene3D" id="1.10.3720.10">
    <property type="entry name" value="MetI-like"/>
    <property type="match status" value="1"/>
</dbReference>
<feature type="transmembrane region" description="Helical" evidence="7">
    <location>
        <begin position="249"/>
        <end position="273"/>
    </location>
</feature>
<accession>A0ABU6G3H1</accession>
<dbReference type="InterPro" id="IPR035906">
    <property type="entry name" value="MetI-like_sf"/>
</dbReference>
<protein>
    <submittedName>
        <fullName evidence="9">Carbohydrate ABC transporter permease</fullName>
    </submittedName>
</protein>
<keyword evidence="2 7" id="KW-0813">Transport</keyword>
<evidence type="ECO:0000313" key="10">
    <source>
        <dbReference type="Proteomes" id="UP001338137"/>
    </source>
</evidence>
<feature type="transmembrane region" description="Helical" evidence="7">
    <location>
        <begin position="73"/>
        <end position="98"/>
    </location>
</feature>
<dbReference type="EMBL" id="JARLKY010000037">
    <property type="protein sequence ID" value="MEC0228709.1"/>
    <property type="molecule type" value="Genomic_DNA"/>
</dbReference>